<dbReference type="GO" id="GO:0005829">
    <property type="term" value="C:cytosol"/>
    <property type="evidence" value="ECO:0007669"/>
    <property type="project" value="TreeGrafter"/>
</dbReference>
<feature type="domain" description="HTH araC/xylS-type" evidence="4">
    <location>
        <begin position="238"/>
        <end position="336"/>
    </location>
</feature>
<dbReference type="EMBL" id="JAAGOX010000011">
    <property type="protein sequence ID" value="NDW45017.1"/>
    <property type="molecule type" value="Genomic_DNA"/>
</dbReference>
<dbReference type="InterPro" id="IPR009057">
    <property type="entry name" value="Homeodomain-like_sf"/>
</dbReference>
<dbReference type="PROSITE" id="PS01124">
    <property type="entry name" value="HTH_ARAC_FAMILY_2"/>
    <property type="match status" value="1"/>
</dbReference>
<dbReference type="InterPro" id="IPR018060">
    <property type="entry name" value="HTH_AraC"/>
</dbReference>
<keyword evidence="2" id="KW-0238">DNA-binding</keyword>
<dbReference type="Pfam" id="PF12625">
    <property type="entry name" value="Arabinose_bd"/>
    <property type="match status" value="1"/>
</dbReference>
<dbReference type="GO" id="GO:0003700">
    <property type="term" value="F:DNA-binding transcription factor activity"/>
    <property type="evidence" value="ECO:0007669"/>
    <property type="project" value="InterPro"/>
</dbReference>
<dbReference type="PANTHER" id="PTHR47894:SF1">
    <property type="entry name" value="HTH-TYPE TRANSCRIPTIONAL REGULATOR VQSM"/>
    <property type="match status" value="1"/>
</dbReference>
<dbReference type="SMART" id="SM00342">
    <property type="entry name" value="HTH_ARAC"/>
    <property type="match status" value="1"/>
</dbReference>
<dbReference type="Pfam" id="PF12833">
    <property type="entry name" value="HTH_18"/>
    <property type="match status" value="1"/>
</dbReference>
<evidence type="ECO:0000259" key="4">
    <source>
        <dbReference type="PROSITE" id="PS01124"/>
    </source>
</evidence>
<sequence>MKRSRPMHGAVYVKTLAAELLKQGYPARKVFAGTGFGPDLLEQAKPVAAFEEIAGFFEHAAALTGDDALGFRMGTVSEMRRMGLIRYVGMSSPTVRTALVNIARYRRVFSDAVEIDVQRLDREGLLRWHYAVPSNVRRRQFVEFGASGLIHDLRQASNRRFSMVSVDFAHPRKTNLTEFDRFFGCAVRFGQPGNKVVFSQEVLDTPLVTADDELYSVLLDHCELVLTSKSRNMPAIIVDVERAIADRLASGTAAQEEIARDLGMSARTLSRRLAEEKTTFQKIVEQLRASLASSYLRDSDLSLAEIAFLLGYSGLSSFSEAFKRWTGQSPGQYRTG</sequence>
<dbReference type="GO" id="GO:0000976">
    <property type="term" value="F:transcription cis-regulatory region binding"/>
    <property type="evidence" value="ECO:0007669"/>
    <property type="project" value="TreeGrafter"/>
</dbReference>
<protein>
    <submittedName>
        <fullName evidence="5">AraC family transcriptional regulator</fullName>
    </submittedName>
</protein>
<keyword evidence="3" id="KW-0804">Transcription</keyword>
<dbReference type="Gene3D" id="1.10.10.60">
    <property type="entry name" value="Homeodomain-like"/>
    <property type="match status" value="1"/>
</dbReference>
<name>A0A6B2NR18_9RHOB</name>
<dbReference type="PANTHER" id="PTHR47894">
    <property type="entry name" value="HTH-TYPE TRANSCRIPTIONAL REGULATOR GADX"/>
    <property type="match status" value="1"/>
</dbReference>
<evidence type="ECO:0000256" key="3">
    <source>
        <dbReference type="ARBA" id="ARBA00023163"/>
    </source>
</evidence>
<accession>A0A6B2NR18</accession>
<keyword evidence="1" id="KW-0805">Transcription regulation</keyword>
<dbReference type="InterPro" id="IPR020449">
    <property type="entry name" value="Tscrpt_reg_AraC-type_HTH"/>
</dbReference>
<dbReference type="AlphaFoldDB" id="A0A6B2NR18"/>
<dbReference type="InterPro" id="IPR018062">
    <property type="entry name" value="HTH_AraC-typ_CS"/>
</dbReference>
<evidence type="ECO:0000256" key="1">
    <source>
        <dbReference type="ARBA" id="ARBA00023015"/>
    </source>
</evidence>
<evidence type="ECO:0000313" key="5">
    <source>
        <dbReference type="EMBL" id="NDW45017.1"/>
    </source>
</evidence>
<organism evidence="5">
    <name type="scientific">Ruegeria sp. PrR005</name>
    <dbReference type="NCBI Taxonomy" id="2706882"/>
    <lineage>
        <taxon>Bacteria</taxon>
        <taxon>Pseudomonadati</taxon>
        <taxon>Pseudomonadota</taxon>
        <taxon>Alphaproteobacteria</taxon>
        <taxon>Rhodobacterales</taxon>
        <taxon>Roseobacteraceae</taxon>
        <taxon>Ruegeria</taxon>
    </lineage>
</organism>
<dbReference type="InterPro" id="IPR032687">
    <property type="entry name" value="AraC-type_N"/>
</dbReference>
<comment type="caution">
    <text evidence="5">The sequence shown here is derived from an EMBL/GenBank/DDBJ whole genome shotgun (WGS) entry which is preliminary data.</text>
</comment>
<dbReference type="PROSITE" id="PS00041">
    <property type="entry name" value="HTH_ARAC_FAMILY_1"/>
    <property type="match status" value="1"/>
</dbReference>
<dbReference type="RefSeq" id="WP_164128965.1">
    <property type="nucleotide sequence ID" value="NZ_JAAGOX010000011.1"/>
</dbReference>
<gene>
    <name evidence="5" type="ORF">G0P99_08605</name>
</gene>
<reference evidence="5" key="1">
    <citation type="submission" date="2020-02" db="EMBL/GenBank/DDBJ databases">
        <title>Delineation of the pyrene-degrading pathway in Roseobacter clade bacteria by genomic analysis.</title>
        <authorList>
            <person name="Zhou H."/>
            <person name="Wang H."/>
        </authorList>
    </citation>
    <scope>NUCLEOTIDE SEQUENCE</scope>
    <source>
        <strain evidence="5">PrR005</strain>
    </source>
</reference>
<dbReference type="SUPFAM" id="SSF46689">
    <property type="entry name" value="Homeodomain-like"/>
    <property type="match status" value="1"/>
</dbReference>
<proteinExistence type="predicted"/>
<dbReference type="PRINTS" id="PR00032">
    <property type="entry name" value="HTHARAC"/>
</dbReference>
<evidence type="ECO:0000256" key="2">
    <source>
        <dbReference type="ARBA" id="ARBA00023125"/>
    </source>
</evidence>